<organism evidence="1 2">
    <name type="scientific">Immersiella caudata</name>
    <dbReference type="NCBI Taxonomy" id="314043"/>
    <lineage>
        <taxon>Eukaryota</taxon>
        <taxon>Fungi</taxon>
        <taxon>Dikarya</taxon>
        <taxon>Ascomycota</taxon>
        <taxon>Pezizomycotina</taxon>
        <taxon>Sordariomycetes</taxon>
        <taxon>Sordariomycetidae</taxon>
        <taxon>Sordariales</taxon>
        <taxon>Lasiosphaeriaceae</taxon>
        <taxon>Immersiella</taxon>
    </lineage>
</organism>
<dbReference type="EMBL" id="JAULSU010000004">
    <property type="protein sequence ID" value="KAK0619633.1"/>
    <property type="molecule type" value="Genomic_DNA"/>
</dbReference>
<evidence type="ECO:0000313" key="1">
    <source>
        <dbReference type="EMBL" id="KAK0619633.1"/>
    </source>
</evidence>
<reference evidence="1" key="1">
    <citation type="submission" date="2023-06" db="EMBL/GenBank/DDBJ databases">
        <title>Genome-scale phylogeny and comparative genomics of the fungal order Sordariales.</title>
        <authorList>
            <consortium name="Lawrence Berkeley National Laboratory"/>
            <person name="Hensen N."/>
            <person name="Bonometti L."/>
            <person name="Westerberg I."/>
            <person name="Brannstrom I.O."/>
            <person name="Guillou S."/>
            <person name="Cros-Aarteil S."/>
            <person name="Calhoun S."/>
            <person name="Haridas S."/>
            <person name="Kuo A."/>
            <person name="Mondo S."/>
            <person name="Pangilinan J."/>
            <person name="Riley R."/>
            <person name="Labutti K."/>
            <person name="Andreopoulos B."/>
            <person name="Lipzen A."/>
            <person name="Chen C."/>
            <person name="Yanf M."/>
            <person name="Daum C."/>
            <person name="Ng V."/>
            <person name="Clum A."/>
            <person name="Steindorff A."/>
            <person name="Ohm R."/>
            <person name="Martin F."/>
            <person name="Silar P."/>
            <person name="Natvig D."/>
            <person name="Lalanne C."/>
            <person name="Gautier V."/>
            <person name="Ament-Velasquez S.L."/>
            <person name="Kruys A."/>
            <person name="Hutchinson M.I."/>
            <person name="Powell A.J."/>
            <person name="Barry K."/>
            <person name="Miller A.N."/>
            <person name="Grigoriev I.V."/>
            <person name="Debuchy R."/>
            <person name="Gladieux P."/>
            <person name="Thoren M.H."/>
            <person name="Johannesson H."/>
        </authorList>
    </citation>
    <scope>NUCLEOTIDE SEQUENCE</scope>
    <source>
        <strain evidence="1">CBS 606.72</strain>
    </source>
</reference>
<keyword evidence="2" id="KW-1185">Reference proteome</keyword>
<comment type="caution">
    <text evidence="1">The sequence shown here is derived from an EMBL/GenBank/DDBJ whole genome shotgun (WGS) entry which is preliminary data.</text>
</comment>
<evidence type="ECO:0000313" key="2">
    <source>
        <dbReference type="Proteomes" id="UP001175000"/>
    </source>
</evidence>
<dbReference type="AlphaFoldDB" id="A0AA39WQB0"/>
<proteinExistence type="predicted"/>
<dbReference type="Proteomes" id="UP001175000">
    <property type="component" value="Unassembled WGS sequence"/>
</dbReference>
<gene>
    <name evidence="1" type="ORF">B0T14DRAFT_566463</name>
</gene>
<name>A0AA39WQB0_9PEZI</name>
<protein>
    <submittedName>
        <fullName evidence="1">Uncharacterized protein</fullName>
    </submittedName>
</protein>
<accession>A0AA39WQB0</accession>
<sequence>MSVYDIFFVFGKPGSYVLDCPKRCIKHNIPSDLSARLSQHQGTQILSLALDCNDNCFFVVKNQDGRRNWYISAGAQRAYPSLQEFINKSKTAGRDITSFRATFGTQGNDYIAANSSTGAWRTWNASARLNGQMQNFAAKNVRAMAMGMNGAYVILYTDATFYYACSNNYPTLSKLLENTMRGELVFVAMNPYRRDEYFVVLANSQVHIKASAVLERHVETVLADYPSLEVITSTVVKRNTEVSSTSGLPPQARRKEFLRAIGASVGNGIVGAGISAIFGACTVM</sequence>